<keyword evidence="1" id="KW-1133">Transmembrane helix</keyword>
<dbReference type="AlphaFoldDB" id="A0A8D9BDV6"/>
<evidence type="ECO:0000256" key="2">
    <source>
        <dbReference type="SAM" id="SignalP"/>
    </source>
</evidence>
<feature type="signal peptide" evidence="2">
    <location>
        <begin position="1"/>
        <end position="28"/>
    </location>
</feature>
<accession>A0A8D9BDV6</accession>
<keyword evidence="1" id="KW-0812">Transmembrane</keyword>
<dbReference type="EMBL" id="HBUF01621474">
    <property type="protein sequence ID" value="CAG6781102.1"/>
    <property type="molecule type" value="Transcribed_RNA"/>
</dbReference>
<evidence type="ECO:0000256" key="1">
    <source>
        <dbReference type="SAM" id="Phobius"/>
    </source>
</evidence>
<organism evidence="3">
    <name type="scientific">Cacopsylla melanoneura</name>
    <dbReference type="NCBI Taxonomy" id="428564"/>
    <lineage>
        <taxon>Eukaryota</taxon>
        <taxon>Metazoa</taxon>
        <taxon>Ecdysozoa</taxon>
        <taxon>Arthropoda</taxon>
        <taxon>Hexapoda</taxon>
        <taxon>Insecta</taxon>
        <taxon>Pterygota</taxon>
        <taxon>Neoptera</taxon>
        <taxon>Paraneoptera</taxon>
        <taxon>Hemiptera</taxon>
        <taxon>Sternorrhyncha</taxon>
        <taxon>Psylloidea</taxon>
        <taxon>Psyllidae</taxon>
        <taxon>Psyllinae</taxon>
        <taxon>Cacopsylla</taxon>
    </lineage>
</organism>
<keyword evidence="1" id="KW-0472">Membrane</keyword>
<feature type="transmembrane region" description="Helical" evidence="1">
    <location>
        <begin position="76"/>
        <end position="94"/>
    </location>
</feature>
<reference evidence="3" key="1">
    <citation type="submission" date="2021-05" db="EMBL/GenBank/DDBJ databases">
        <authorList>
            <person name="Alioto T."/>
            <person name="Alioto T."/>
            <person name="Gomez Garrido J."/>
        </authorList>
    </citation>
    <scope>NUCLEOTIDE SEQUENCE</scope>
</reference>
<name>A0A8D9BDV6_9HEMI</name>
<evidence type="ECO:0000313" key="3">
    <source>
        <dbReference type="EMBL" id="CAG6781102.1"/>
    </source>
</evidence>
<proteinExistence type="predicted"/>
<feature type="chain" id="PRO_5034076308" evidence="2">
    <location>
        <begin position="29"/>
        <end position="108"/>
    </location>
</feature>
<keyword evidence="2" id="KW-0732">Signal</keyword>
<sequence>MLESSSGLLLSSSFFCFFMLFFSHVSSSTPSFLPHSLNFSFLLSSSFLAFHPSLPTLLNTKSSILPASLSHSTQEFLFPFLVCLSLFYCFYCFYCSSTTFPFSCHFLL</sequence>
<protein>
    <submittedName>
        <fullName evidence="3">Uncharacterized protein</fullName>
    </submittedName>
</protein>